<dbReference type="AlphaFoldDB" id="A0A484BIQ4"/>
<keyword evidence="2" id="KW-1185">Reference proteome</keyword>
<evidence type="ECO:0000313" key="2">
    <source>
        <dbReference type="Proteomes" id="UP000295192"/>
    </source>
</evidence>
<organism evidence="1 2">
    <name type="scientific">Drosophila navojoa</name>
    <name type="common">Fruit fly</name>
    <dbReference type="NCBI Taxonomy" id="7232"/>
    <lineage>
        <taxon>Eukaryota</taxon>
        <taxon>Metazoa</taxon>
        <taxon>Ecdysozoa</taxon>
        <taxon>Arthropoda</taxon>
        <taxon>Hexapoda</taxon>
        <taxon>Insecta</taxon>
        <taxon>Pterygota</taxon>
        <taxon>Neoptera</taxon>
        <taxon>Endopterygota</taxon>
        <taxon>Diptera</taxon>
        <taxon>Brachycera</taxon>
        <taxon>Muscomorpha</taxon>
        <taxon>Ephydroidea</taxon>
        <taxon>Drosophilidae</taxon>
        <taxon>Drosophila</taxon>
    </lineage>
</organism>
<proteinExistence type="predicted"/>
<dbReference type="Proteomes" id="UP000295192">
    <property type="component" value="Unassembled WGS sequence"/>
</dbReference>
<gene>
    <name evidence="1" type="ORF">AWZ03_005098</name>
</gene>
<evidence type="ECO:0000313" key="1">
    <source>
        <dbReference type="EMBL" id="TDG48554.1"/>
    </source>
</evidence>
<comment type="caution">
    <text evidence="1">The sequence shown here is derived from an EMBL/GenBank/DDBJ whole genome shotgun (WGS) entry which is preliminary data.</text>
</comment>
<protein>
    <submittedName>
        <fullName evidence="1">Uncharacterized protein</fullName>
    </submittedName>
</protein>
<accession>A0A484BIQ4</accession>
<dbReference type="EMBL" id="LSRL02000032">
    <property type="protein sequence ID" value="TDG48554.1"/>
    <property type="molecule type" value="Genomic_DNA"/>
</dbReference>
<sequence length="68" mass="7562">MSATTTSRVPEFDAFKNFKHFTLLDLLTNEQEHIRSTIGSNANLWYFAISNSNVGVSVVSLSLAQQLT</sequence>
<reference evidence="1 2" key="1">
    <citation type="journal article" date="2019" name="J. Hered.">
        <title>An Improved Genome Assembly for Drosophila navojoa, the Basal Species in the mojavensis Cluster.</title>
        <authorList>
            <person name="Vanderlinde T."/>
            <person name="Dupim E.G."/>
            <person name="Nazario-Yepiz N.O."/>
            <person name="Carvalho A.B."/>
        </authorList>
    </citation>
    <scope>NUCLEOTIDE SEQUENCE [LARGE SCALE GENOMIC DNA]</scope>
    <source>
        <strain evidence="1">Navoj_Jal97</strain>
        <tissue evidence="1">Whole organism</tissue>
    </source>
</reference>
<name>A0A484BIQ4_DRONA</name>